<dbReference type="Proteomes" id="UP000216411">
    <property type="component" value="Unassembled WGS sequence"/>
</dbReference>
<evidence type="ECO:0000313" key="4">
    <source>
        <dbReference type="EMBL" id="RDY31935.1"/>
    </source>
</evidence>
<dbReference type="InterPro" id="IPR051796">
    <property type="entry name" value="ISF_SsuE-like"/>
</dbReference>
<sequence length="236" mass="26713">MKITVFNGSPKGARGVTYELQRCLCDGIEGAGGNVEIINLIQKKINRCLGCMGCWQVHEGICIIKDDMIDLIHKLLTSDLVVLATPLYFNNVTLSLKTFLERLMPLSRRSIIQGEDNVYRHACAERIPPIVMFSTCGLPDYINFNLLSQYGDLLAEHWGTKIVGEIYRTEAYLFEANFENTRILLKSYRKMLHNAGAELVEAGELSKNTMQKLNRNLVPSKVYVDISSQYQFGLKK</sequence>
<accession>A0A371JGS4</accession>
<feature type="domain" description="NADPH-dependent FMN reductase-like" evidence="3">
    <location>
        <begin position="1"/>
        <end position="104"/>
    </location>
</feature>
<evidence type="ECO:0000256" key="2">
    <source>
        <dbReference type="ARBA" id="ARBA00022643"/>
    </source>
</evidence>
<name>A0A371JGS4_9FIRM</name>
<dbReference type="AlphaFoldDB" id="A0A371JGS4"/>
<comment type="caution">
    <text evidence="4">The sequence shown here is derived from an EMBL/GenBank/DDBJ whole genome shotgun (WGS) entry which is preliminary data.</text>
</comment>
<dbReference type="OrthoDB" id="9805976at2"/>
<evidence type="ECO:0000256" key="1">
    <source>
        <dbReference type="ARBA" id="ARBA00022630"/>
    </source>
</evidence>
<dbReference type="InterPro" id="IPR005025">
    <property type="entry name" value="FMN_Rdtase-like_dom"/>
</dbReference>
<dbReference type="SUPFAM" id="SSF52218">
    <property type="entry name" value="Flavoproteins"/>
    <property type="match status" value="1"/>
</dbReference>
<keyword evidence="1" id="KW-0285">Flavoprotein</keyword>
<dbReference type="PANTHER" id="PTHR43278:SF2">
    <property type="entry name" value="IRON-SULFUR FLAVOPROTEIN"/>
    <property type="match status" value="1"/>
</dbReference>
<protein>
    <submittedName>
        <fullName evidence="4">Flavodoxin family protein</fullName>
    </submittedName>
</protein>
<dbReference type="Gene3D" id="3.40.50.360">
    <property type="match status" value="1"/>
</dbReference>
<keyword evidence="2" id="KW-0288">FMN</keyword>
<evidence type="ECO:0000313" key="5">
    <source>
        <dbReference type="Proteomes" id="UP000216411"/>
    </source>
</evidence>
<dbReference type="RefSeq" id="WP_094377418.1">
    <property type="nucleotide sequence ID" value="NZ_NOKA02000008.1"/>
</dbReference>
<dbReference type="GO" id="GO:0016491">
    <property type="term" value="F:oxidoreductase activity"/>
    <property type="evidence" value="ECO:0007669"/>
    <property type="project" value="InterPro"/>
</dbReference>
<dbReference type="Pfam" id="PF03358">
    <property type="entry name" value="FMN_red"/>
    <property type="match status" value="1"/>
</dbReference>
<dbReference type="InterPro" id="IPR029039">
    <property type="entry name" value="Flavoprotein-like_sf"/>
</dbReference>
<evidence type="ECO:0000259" key="3">
    <source>
        <dbReference type="Pfam" id="PF03358"/>
    </source>
</evidence>
<organism evidence="4 5">
    <name type="scientific">Lachnotalea glycerini</name>
    <dbReference type="NCBI Taxonomy" id="1763509"/>
    <lineage>
        <taxon>Bacteria</taxon>
        <taxon>Bacillati</taxon>
        <taxon>Bacillota</taxon>
        <taxon>Clostridia</taxon>
        <taxon>Lachnospirales</taxon>
        <taxon>Lachnospiraceae</taxon>
        <taxon>Lachnotalea</taxon>
    </lineage>
</organism>
<dbReference type="PANTHER" id="PTHR43278">
    <property type="entry name" value="NAD(P)H-DEPENDENT FMN-CONTAINING OXIDOREDUCTASE YWQN-RELATED"/>
    <property type="match status" value="1"/>
</dbReference>
<proteinExistence type="predicted"/>
<reference evidence="4 5" key="1">
    <citation type="journal article" date="2017" name="Genome Announc.">
        <title>Draft Genome Sequence of a Sporulating and Motile Strain of Lachnotalea glycerini Isolated from Water in Quebec City, Canada.</title>
        <authorList>
            <person name="Maheux A.F."/>
            <person name="Boudreau D.K."/>
            <person name="Berube E."/>
            <person name="Boissinot M."/>
            <person name="Raymond F."/>
            <person name="Brodeur S."/>
            <person name="Corbeil J."/>
            <person name="Isabel S."/>
            <person name="Omar R.F."/>
            <person name="Bergeron M.G."/>
        </authorList>
    </citation>
    <scope>NUCLEOTIDE SEQUENCE [LARGE SCALE GENOMIC DNA]</scope>
    <source>
        <strain evidence="4 5">CCRI-19302</strain>
    </source>
</reference>
<keyword evidence="5" id="KW-1185">Reference proteome</keyword>
<gene>
    <name evidence="4" type="ORF">CG710_007260</name>
</gene>
<dbReference type="EMBL" id="NOKA02000008">
    <property type="protein sequence ID" value="RDY31935.1"/>
    <property type="molecule type" value="Genomic_DNA"/>
</dbReference>